<evidence type="ECO:0000313" key="2">
    <source>
        <dbReference type="Proteomes" id="UP000179636"/>
    </source>
</evidence>
<proteinExistence type="predicted"/>
<keyword evidence="2" id="KW-1185">Reference proteome</keyword>
<gene>
    <name evidence="1" type="ORF">BKG61_18265</name>
</gene>
<name>A0A1S1K1J3_9MYCO</name>
<organism evidence="1 2">
    <name type="scientific">Mycobacterium syngnathidarum</name>
    <dbReference type="NCBI Taxonomy" id="1908205"/>
    <lineage>
        <taxon>Bacteria</taxon>
        <taxon>Bacillati</taxon>
        <taxon>Actinomycetota</taxon>
        <taxon>Actinomycetes</taxon>
        <taxon>Mycobacteriales</taxon>
        <taxon>Mycobacteriaceae</taxon>
        <taxon>Mycobacterium</taxon>
    </lineage>
</organism>
<dbReference type="AlphaFoldDB" id="A0A1S1K1J3"/>
<comment type="caution">
    <text evidence="1">The sequence shown here is derived from an EMBL/GenBank/DDBJ whole genome shotgun (WGS) entry which is preliminary data.</text>
</comment>
<dbReference type="OrthoDB" id="4768571at2"/>
<dbReference type="RefSeq" id="WP_070945732.1">
    <property type="nucleotide sequence ID" value="NZ_MLCL01000076.1"/>
</dbReference>
<accession>A0A1S1K1J3</accession>
<dbReference type="EMBL" id="MLHV01000017">
    <property type="protein sequence ID" value="OHT96404.1"/>
    <property type="molecule type" value="Genomic_DNA"/>
</dbReference>
<protein>
    <submittedName>
        <fullName evidence="1">Uncharacterized protein</fullName>
    </submittedName>
</protein>
<evidence type="ECO:0000313" key="1">
    <source>
        <dbReference type="EMBL" id="OHT96404.1"/>
    </source>
</evidence>
<sequence length="121" mass="12897">MKAANGSGSPYRLSAVESLLRVTGTERYTPRVRDFAVALDNHGAFSHLSQSDAGMVAVALAVALNDGKDPAASLRYRIRALLSGEDGVQWDDAHAVYQAYVIAAQLIVPPTNRDCPTVPDS</sequence>
<accession>A0A1Q9W7D8</accession>
<dbReference type="Proteomes" id="UP000179636">
    <property type="component" value="Unassembled WGS sequence"/>
</dbReference>
<reference evidence="1 2" key="1">
    <citation type="submission" date="2016-10" db="EMBL/GenBank/DDBJ databases">
        <title>Evaluation of Human, Animal and Environmental Mycobacterium chelonae Isolates by Core Genome Phylogenomic Analysis, Targeted Gene Comparison, and Anti-microbial Susceptibility Patterns: A Tale of Mistaken Identities.</title>
        <authorList>
            <person name="Fogelson S.B."/>
            <person name="Camus A.C."/>
            <person name="Lorenz W."/>
            <person name="Vasireddy R."/>
            <person name="Vasireddy S."/>
            <person name="Smith T."/>
            <person name="Brown-Elliott B.A."/>
            <person name="Wallace R.J.Jr."/>
            <person name="Hasan N.A."/>
            <person name="Reischl U."/>
            <person name="Sanchez S."/>
        </authorList>
    </citation>
    <scope>NUCLEOTIDE SEQUENCE [LARGE SCALE GENOMIC DNA]</scope>
    <source>
        <strain evidence="1 2">24999</strain>
    </source>
</reference>